<sequence>MKKIAYVILIISIMLAVVCFLLPLGFDVTSHFNFKLKSSSNLVSYLGLLFSLMAVIVSSFAFIIAVKEPNLTLSVLPWMAEEEGPALYVNKDTRKVTMTRPLSSWHFLLHNSGNAAAKYPVVEIIFKNVYFTKDAFEGWQAVHHANAHGWYGFQWTPEDRMIVHPKFPIKLPPMYFDQDYIGDNASVTVTIVADGFNAKSLNMPIKLEFVDFD</sequence>
<proteinExistence type="predicted"/>
<comment type="caution">
    <text evidence="2">The sequence shown here is derived from an EMBL/GenBank/DDBJ whole genome shotgun (WGS) entry which is preliminary data.</text>
</comment>
<dbReference type="EMBL" id="RYZZ01000001">
    <property type="protein sequence ID" value="RUQ32832.1"/>
    <property type="molecule type" value="Genomic_DNA"/>
</dbReference>
<keyword evidence="3" id="KW-1185">Reference proteome</keyword>
<evidence type="ECO:0000313" key="3">
    <source>
        <dbReference type="Proteomes" id="UP000267430"/>
    </source>
</evidence>
<dbReference type="RefSeq" id="WP_126863123.1">
    <property type="nucleotide sequence ID" value="NZ_JAUSTX010000029.1"/>
</dbReference>
<keyword evidence="1" id="KW-0472">Membrane</keyword>
<keyword evidence="1" id="KW-0812">Transmembrane</keyword>
<accession>A0A433HWY1</accession>
<keyword evidence="1" id="KW-1133">Transmembrane helix</keyword>
<organism evidence="2 3">
    <name type="scientific">Peribacillus cavernae</name>
    <dbReference type="NCBI Taxonomy" id="1674310"/>
    <lineage>
        <taxon>Bacteria</taxon>
        <taxon>Bacillati</taxon>
        <taxon>Bacillota</taxon>
        <taxon>Bacilli</taxon>
        <taxon>Bacillales</taxon>
        <taxon>Bacillaceae</taxon>
        <taxon>Peribacillus</taxon>
    </lineage>
</organism>
<dbReference type="AlphaFoldDB" id="A0A433HWY1"/>
<feature type="transmembrane region" description="Helical" evidence="1">
    <location>
        <begin position="7"/>
        <end position="26"/>
    </location>
</feature>
<feature type="transmembrane region" description="Helical" evidence="1">
    <location>
        <begin position="46"/>
        <end position="66"/>
    </location>
</feature>
<gene>
    <name evidence="2" type="ORF">ELQ35_01750</name>
</gene>
<name>A0A433HWY1_9BACI</name>
<reference evidence="2 3" key="1">
    <citation type="submission" date="2018-12" db="EMBL/GenBank/DDBJ databases">
        <title>Bacillus chawlae sp. nov., Bacillus glennii sp. nov., and Bacillus saganii sp. nov. Isolated from the Vehicle Assembly Building at Kennedy Space Center where the Viking Spacecraft were Assembled.</title>
        <authorList>
            <person name="Seuylemezian A."/>
            <person name="Vaishampayan P."/>
        </authorList>
    </citation>
    <scope>NUCLEOTIDE SEQUENCE [LARGE SCALE GENOMIC DNA]</scope>
    <source>
        <strain evidence="2 3">L5</strain>
    </source>
</reference>
<protein>
    <submittedName>
        <fullName evidence="2">Uncharacterized protein</fullName>
    </submittedName>
</protein>
<dbReference type="Proteomes" id="UP000267430">
    <property type="component" value="Unassembled WGS sequence"/>
</dbReference>
<evidence type="ECO:0000256" key="1">
    <source>
        <dbReference type="SAM" id="Phobius"/>
    </source>
</evidence>
<evidence type="ECO:0000313" key="2">
    <source>
        <dbReference type="EMBL" id="RUQ32832.1"/>
    </source>
</evidence>